<feature type="domain" description="EccD-like transmembrane" evidence="2">
    <location>
        <begin position="109"/>
        <end position="453"/>
    </location>
</feature>
<proteinExistence type="predicted"/>
<organism evidence="3 4">
    <name type="scientific">Cellulomonas composti</name>
    <dbReference type="NCBI Taxonomy" id="266130"/>
    <lineage>
        <taxon>Bacteria</taxon>
        <taxon>Bacillati</taxon>
        <taxon>Actinomycetota</taxon>
        <taxon>Actinomycetes</taxon>
        <taxon>Micrococcales</taxon>
        <taxon>Cellulomonadaceae</taxon>
        <taxon>Cellulomonas</taxon>
    </lineage>
</organism>
<feature type="transmembrane region" description="Helical" evidence="1">
    <location>
        <begin position="338"/>
        <end position="357"/>
    </location>
</feature>
<keyword evidence="4" id="KW-1185">Reference proteome</keyword>
<protein>
    <recommendedName>
        <fullName evidence="2">EccD-like transmembrane domain-containing protein</fullName>
    </recommendedName>
</protein>
<dbReference type="RefSeq" id="WP_146843949.1">
    <property type="nucleotide sequence ID" value="NZ_BJWG01000017.1"/>
</dbReference>
<evidence type="ECO:0000259" key="2">
    <source>
        <dbReference type="Pfam" id="PF19053"/>
    </source>
</evidence>
<accession>A0A511JEA1</accession>
<feature type="transmembrane region" description="Helical" evidence="1">
    <location>
        <begin position="218"/>
        <end position="236"/>
    </location>
</feature>
<evidence type="ECO:0000256" key="1">
    <source>
        <dbReference type="SAM" id="Phobius"/>
    </source>
</evidence>
<feature type="transmembrane region" description="Helical" evidence="1">
    <location>
        <begin position="369"/>
        <end position="387"/>
    </location>
</feature>
<dbReference type="AlphaFoldDB" id="A0A511JEA1"/>
<comment type="caution">
    <text evidence="3">The sequence shown here is derived from an EMBL/GenBank/DDBJ whole genome shotgun (WGS) entry which is preliminary data.</text>
</comment>
<reference evidence="3 4" key="1">
    <citation type="submission" date="2019-07" db="EMBL/GenBank/DDBJ databases">
        <title>Whole genome shotgun sequence of Cellulomonas composti NBRC 100758.</title>
        <authorList>
            <person name="Hosoyama A."/>
            <person name="Uohara A."/>
            <person name="Ohji S."/>
            <person name="Ichikawa N."/>
        </authorList>
    </citation>
    <scope>NUCLEOTIDE SEQUENCE [LARGE SCALE GENOMIC DNA]</scope>
    <source>
        <strain evidence="3 4">NBRC 100758</strain>
    </source>
</reference>
<evidence type="ECO:0000313" key="4">
    <source>
        <dbReference type="Proteomes" id="UP000321720"/>
    </source>
</evidence>
<dbReference type="Pfam" id="PF19053">
    <property type="entry name" value="EccD"/>
    <property type="match status" value="1"/>
</dbReference>
<sequence length="456" mass="45123">MSAPSGTPVRPAAPQLRLVVAAGSELRHVALRSDVVLGDALRAALLPVDAPGTLVLGATGTRLDPHAPAGEQLQDGATVHVVRPAPAPDRELAAGAAGRRPPPQAGLFAIVGALGVVLTVVALVPSAGPEPDALVLAALVCVLALCAAGLALARVPAARAATLASPALAAAAGAWAMLPATPAQRRLALVVALVSATVAACVRAVVTHLDRSGDDEAVVVLAALSLLGATQGAALLLGRPALGAAAFVVGLCPLVLRLAPRFSLVVPDDQLLDISHASRTAGSVRAPRPRPLGRLAGPAVRRSVDGAEARATAAVVAACLLAVVLLGPVLAAAEPGTVPAWGAVALAVCVVVAFTLVPRTTRGTVTRWWPRAAAGAAVVELAVLGPLPAAGDVAAALVALVLAVVVALVGAALGRSWRSVVASRFGDALEGLALVLSLPAAVVAADLVDTLRKVTS</sequence>
<feature type="transmembrane region" description="Helical" evidence="1">
    <location>
        <begin position="393"/>
        <end position="413"/>
    </location>
</feature>
<keyword evidence="1" id="KW-0812">Transmembrane</keyword>
<keyword evidence="1" id="KW-0472">Membrane</keyword>
<dbReference type="InterPro" id="IPR044049">
    <property type="entry name" value="EccD_transm"/>
</dbReference>
<feature type="transmembrane region" description="Helical" evidence="1">
    <location>
        <begin position="187"/>
        <end position="206"/>
    </location>
</feature>
<keyword evidence="1" id="KW-1133">Transmembrane helix</keyword>
<gene>
    <name evidence="3" type="ORF">CCO02nite_29720</name>
</gene>
<name>A0A511JEA1_9CELL</name>
<feature type="transmembrane region" description="Helical" evidence="1">
    <location>
        <begin position="133"/>
        <end position="153"/>
    </location>
</feature>
<dbReference type="OrthoDB" id="4830002at2"/>
<feature type="transmembrane region" description="Helical" evidence="1">
    <location>
        <begin position="311"/>
        <end position="332"/>
    </location>
</feature>
<feature type="transmembrane region" description="Helical" evidence="1">
    <location>
        <begin position="107"/>
        <end position="127"/>
    </location>
</feature>
<evidence type="ECO:0000313" key="3">
    <source>
        <dbReference type="EMBL" id="GEL96314.1"/>
    </source>
</evidence>
<dbReference type="EMBL" id="BJWG01000017">
    <property type="protein sequence ID" value="GEL96314.1"/>
    <property type="molecule type" value="Genomic_DNA"/>
</dbReference>
<dbReference type="Proteomes" id="UP000321720">
    <property type="component" value="Unassembled WGS sequence"/>
</dbReference>